<dbReference type="AlphaFoldDB" id="A0A9P8WIW9"/>
<organism evidence="1 2">
    <name type="scientific">Thelonectria olida</name>
    <dbReference type="NCBI Taxonomy" id="1576542"/>
    <lineage>
        <taxon>Eukaryota</taxon>
        <taxon>Fungi</taxon>
        <taxon>Dikarya</taxon>
        <taxon>Ascomycota</taxon>
        <taxon>Pezizomycotina</taxon>
        <taxon>Sordariomycetes</taxon>
        <taxon>Hypocreomycetidae</taxon>
        <taxon>Hypocreales</taxon>
        <taxon>Nectriaceae</taxon>
        <taxon>Thelonectria</taxon>
    </lineage>
</organism>
<proteinExistence type="predicted"/>
<comment type="caution">
    <text evidence="1">The sequence shown here is derived from an EMBL/GenBank/DDBJ whole genome shotgun (WGS) entry which is preliminary data.</text>
</comment>
<dbReference type="Proteomes" id="UP000777438">
    <property type="component" value="Unassembled WGS sequence"/>
</dbReference>
<protein>
    <submittedName>
        <fullName evidence="1">Uncharacterized protein</fullName>
    </submittedName>
</protein>
<keyword evidence="2" id="KW-1185">Reference proteome</keyword>
<dbReference type="EMBL" id="JAGPYM010000002">
    <property type="protein sequence ID" value="KAH6898777.1"/>
    <property type="molecule type" value="Genomic_DNA"/>
</dbReference>
<name>A0A9P8WIW9_9HYPO</name>
<gene>
    <name evidence="1" type="ORF">B0T10DRAFT_473667</name>
</gene>
<sequence>MTPLLFIWMPMSFPWPKWSIMAPLHSPRRPGFLTAPVLLVKMPSTKTAQQCPSAISERDSLPECTRRPLQLAHSTDRVVCTPRFSSRCLDGLTRAQNKESQRATRRQGFESYLFPSKFPPLSLPVPSPALLVRSRPPYSWNAVPTDR</sequence>
<evidence type="ECO:0000313" key="2">
    <source>
        <dbReference type="Proteomes" id="UP000777438"/>
    </source>
</evidence>
<reference evidence="1 2" key="1">
    <citation type="journal article" date="2021" name="Nat. Commun.">
        <title>Genetic determinants of endophytism in the Arabidopsis root mycobiome.</title>
        <authorList>
            <person name="Mesny F."/>
            <person name="Miyauchi S."/>
            <person name="Thiergart T."/>
            <person name="Pickel B."/>
            <person name="Atanasova L."/>
            <person name="Karlsson M."/>
            <person name="Huettel B."/>
            <person name="Barry K.W."/>
            <person name="Haridas S."/>
            <person name="Chen C."/>
            <person name="Bauer D."/>
            <person name="Andreopoulos W."/>
            <person name="Pangilinan J."/>
            <person name="LaButti K."/>
            <person name="Riley R."/>
            <person name="Lipzen A."/>
            <person name="Clum A."/>
            <person name="Drula E."/>
            <person name="Henrissat B."/>
            <person name="Kohler A."/>
            <person name="Grigoriev I.V."/>
            <person name="Martin F.M."/>
            <person name="Hacquard S."/>
        </authorList>
    </citation>
    <scope>NUCLEOTIDE SEQUENCE [LARGE SCALE GENOMIC DNA]</scope>
    <source>
        <strain evidence="1 2">MPI-CAGE-CH-0241</strain>
    </source>
</reference>
<evidence type="ECO:0000313" key="1">
    <source>
        <dbReference type="EMBL" id="KAH6898777.1"/>
    </source>
</evidence>
<accession>A0A9P8WIW9</accession>